<dbReference type="SUPFAM" id="SSF117892">
    <property type="entry name" value="Band 7/SPFH domain"/>
    <property type="match status" value="1"/>
</dbReference>
<dbReference type="InterPro" id="IPR001107">
    <property type="entry name" value="Band_7"/>
</dbReference>
<feature type="region of interest" description="Disordered" evidence="3">
    <location>
        <begin position="1"/>
        <end position="42"/>
    </location>
</feature>
<comment type="similarity">
    <text evidence="2">Belongs to the band 7/mec-2 family. HflK subfamily.</text>
</comment>
<feature type="transmembrane region" description="Helical" evidence="4">
    <location>
        <begin position="54"/>
        <end position="75"/>
    </location>
</feature>
<dbReference type="AlphaFoldDB" id="B9XHB6"/>
<dbReference type="RefSeq" id="WP_007415210.1">
    <property type="nucleotide sequence ID" value="NZ_ABOX02000014.1"/>
</dbReference>
<evidence type="ECO:0000313" key="6">
    <source>
        <dbReference type="EMBL" id="EEF60751.1"/>
    </source>
</evidence>
<evidence type="ECO:0000256" key="3">
    <source>
        <dbReference type="SAM" id="MobiDB-lite"/>
    </source>
</evidence>
<keyword evidence="7" id="KW-1185">Reference proteome</keyword>
<evidence type="ECO:0000256" key="2">
    <source>
        <dbReference type="ARBA" id="ARBA00006971"/>
    </source>
</evidence>
<name>B9XHB6_PEDPL</name>
<keyword evidence="4" id="KW-0812">Transmembrane</keyword>
<feature type="domain" description="Band 7" evidence="5">
    <location>
        <begin position="70"/>
        <end position="263"/>
    </location>
</feature>
<gene>
    <name evidence="6" type="ORF">Cflav_PD3609</name>
</gene>
<comment type="caution">
    <text evidence="6">The sequence shown here is derived from an EMBL/GenBank/DDBJ whole genome shotgun (WGS) entry which is preliminary data.</text>
</comment>
<accession>B9XHB6</accession>
<keyword evidence="4" id="KW-1133">Transmembrane helix</keyword>
<keyword evidence="4" id="KW-0472">Membrane</keyword>
<evidence type="ECO:0000313" key="7">
    <source>
        <dbReference type="Proteomes" id="UP000003688"/>
    </source>
</evidence>
<evidence type="ECO:0000256" key="4">
    <source>
        <dbReference type="SAM" id="Phobius"/>
    </source>
</evidence>
<dbReference type="CDD" id="cd03404">
    <property type="entry name" value="SPFH_HflK"/>
    <property type="match status" value="1"/>
</dbReference>
<dbReference type="STRING" id="320771.Cflav_PD3609"/>
<organism evidence="6 7">
    <name type="scientific">Pedosphaera parvula (strain Ellin514)</name>
    <dbReference type="NCBI Taxonomy" id="320771"/>
    <lineage>
        <taxon>Bacteria</taxon>
        <taxon>Pseudomonadati</taxon>
        <taxon>Verrucomicrobiota</taxon>
        <taxon>Pedosphaerae</taxon>
        <taxon>Pedosphaerales</taxon>
        <taxon>Pedosphaeraceae</taxon>
        <taxon>Pedosphaera</taxon>
    </lineage>
</organism>
<dbReference type="InterPro" id="IPR036013">
    <property type="entry name" value="Band_7/SPFH_dom_sf"/>
</dbReference>
<feature type="compositionally biased region" description="Basic and acidic residues" evidence="3">
    <location>
        <begin position="1"/>
        <end position="27"/>
    </location>
</feature>
<dbReference type="Gene3D" id="3.30.479.30">
    <property type="entry name" value="Band 7 domain"/>
    <property type="match status" value="1"/>
</dbReference>
<dbReference type="EMBL" id="ABOX02000014">
    <property type="protein sequence ID" value="EEF60751.1"/>
    <property type="molecule type" value="Genomic_DNA"/>
</dbReference>
<dbReference type="GO" id="GO:0016020">
    <property type="term" value="C:membrane"/>
    <property type="evidence" value="ECO:0007669"/>
    <property type="project" value="UniProtKB-SubCell"/>
</dbReference>
<sequence>MSDKHDHSHQHHDHDHDHDHDHHHNHDAPTQPAPAMPEDAGSQALAEALKSSFAIVKVVMFFLLIVFLCSGFFTVGSQQKAMVLRFGKPVGEGNRALLTAGLHWGFPPPIDEVVRIPITEIQQVTSTVGWYFTTKEMEVNNMEPPAGPSLNPAQDGYTITADGNIIHTRATLYYRIEEPIQYTFDFVNASNTVQSALDNALIYASLRYKVDDALTRDITGFKETVQARVTELVAKQKLGIVVDQCQVESRPPRQLRQAFDQVLTALSTRDKVRNDALSYQNQVLSRASAEASSRTNAAQAERVRLVESVKAEAQRFNDLLPKYQANPALFANILLSEKIGQVLTNMQDKVYLPEQTRELRLQLSREPQKPAAQQSSPNQ</sequence>
<protein>
    <submittedName>
        <fullName evidence="6">Band 7 protein</fullName>
    </submittedName>
</protein>
<dbReference type="SMART" id="SM00244">
    <property type="entry name" value="PHB"/>
    <property type="match status" value="1"/>
</dbReference>
<reference evidence="6 7" key="1">
    <citation type="journal article" date="2011" name="J. Bacteriol.">
        <title>Genome sequence of 'Pedosphaera parvula' Ellin514, an aerobic Verrucomicrobial isolate from pasture soil.</title>
        <authorList>
            <person name="Kant R."/>
            <person name="van Passel M.W."/>
            <person name="Sangwan P."/>
            <person name="Palva A."/>
            <person name="Lucas S."/>
            <person name="Copeland A."/>
            <person name="Lapidus A."/>
            <person name="Glavina Del Rio T."/>
            <person name="Dalin E."/>
            <person name="Tice H."/>
            <person name="Bruce D."/>
            <person name="Goodwin L."/>
            <person name="Pitluck S."/>
            <person name="Chertkov O."/>
            <person name="Larimer F.W."/>
            <person name="Land M.L."/>
            <person name="Hauser L."/>
            <person name="Brettin T.S."/>
            <person name="Detter J.C."/>
            <person name="Han S."/>
            <person name="de Vos W.M."/>
            <person name="Janssen P.H."/>
            <person name="Smidt H."/>
        </authorList>
    </citation>
    <scope>NUCLEOTIDE SEQUENCE [LARGE SCALE GENOMIC DNA]</scope>
    <source>
        <strain evidence="6 7">Ellin514</strain>
    </source>
</reference>
<evidence type="ECO:0000259" key="5">
    <source>
        <dbReference type="SMART" id="SM00244"/>
    </source>
</evidence>
<dbReference type="InterPro" id="IPR010201">
    <property type="entry name" value="HflK"/>
</dbReference>
<proteinExistence type="inferred from homology"/>
<dbReference type="Proteomes" id="UP000003688">
    <property type="component" value="Unassembled WGS sequence"/>
</dbReference>
<comment type="subcellular location">
    <subcellularLocation>
        <location evidence="1">Membrane</location>
        <topology evidence="1">Single-pass membrane protein</topology>
    </subcellularLocation>
</comment>
<dbReference type="OrthoDB" id="9779595at2"/>
<evidence type="ECO:0000256" key="1">
    <source>
        <dbReference type="ARBA" id="ARBA00004167"/>
    </source>
</evidence>